<evidence type="ECO:0000313" key="3">
    <source>
        <dbReference type="EMBL" id="KAG0567318.1"/>
    </source>
</evidence>
<evidence type="ECO:0000313" key="4">
    <source>
        <dbReference type="Proteomes" id="UP000822688"/>
    </source>
</evidence>
<feature type="region of interest" description="Disordered" evidence="2">
    <location>
        <begin position="1"/>
        <end position="39"/>
    </location>
</feature>
<comment type="similarity">
    <text evidence="1">Belongs to the DRM1/ARP family.</text>
</comment>
<name>A0A8T0HAB8_CERPU</name>
<feature type="region of interest" description="Disordered" evidence="2">
    <location>
        <begin position="70"/>
        <end position="104"/>
    </location>
</feature>
<feature type="compositionally biased region" description="Low complexity" evidence="2">
    <location>
        <begin position="85"/>
        <end position="98"/>
    </location>
</feature>
<dbReference type="OrthoDB" id="2012405at2759"/>
<dbReference type="InterPro" id="IPR008406">
    <property type="entry name" value="DRM/ARP"/>
</dbReference>
<keyword evidence="4" id="KW-1185">Reference proteome</keyword>
<reference evidence="3" key="1">
    <citation type="submission" date="2020-06" db="EMBL/GenBank/DDBJ databases">
        <title>WGS assembly of Ceratodon purpureus strain R40.</title>
        <authorList>
            <person name="Carey S.B."/>
            <person name="Jenkins J."/>
            <person name="Shu S."/>
            <person name="Lovell J.T."/>
            <person name="Sreedasyam A."/>
            <person name="Maumus F."/>
            <person name="Tiley G.P."/>
            <person name="Fernandez-Pozo N."/>
            <person name="Barry K."/>
            <person name="Chen C."/>
            <person name="Wang M."/>
            <person name="Lipzen A."/>
            <person name="Daum C."/>
            <person name="Saski C.A."/>
            <person name="Payton A.C."/>
            <person name="Mcbreen J.C."/>
            <person name="Conrad R.E."/>
            <person name="Kollar L.M."/>
            <person name="Olsson S."/>
            <person name="Huttunen S."/>
            <person name="Landis J.B."/>
            <person name="Wickett N.J."/>
            <person name="Johnson M.G."/>
            <person name="Rensing S.A."/>
            <person name="Grimwood J."/>
            <person name="Schmutz J."/>
            <person name="Mcdaniel S.F."/>
        </authorList>
    </citation>
    <scope>NUCLEOTIDE SEQUENCE</scope>
    <source>
        <strain evidence="3">R40</strain>
    </source>
</reference>
<gene>
    <name evidence="3" type="ORF">KC19_7G126000</name>
</gene>
<dbReference type="Pfam" id="PF05564">
    <property type="entry name" value="Auxin_repressed"/>
    <property type="match status" value="1"/>
</dbReference>
<dbReference type="Proteomes" id="UP000822688">
    <property type="component" value="Chromosome 7"/>
</dbReference>
<comment type="caution">
    <text evidence="3">The sequence shown here is derived from an EMBL/GenBank/DDBJ whole genome shotgun (WGS) entry which is preliminary data.</text>
</comment>
<dbReference type="AlphaFoldDB" id="A0A8T0HAB8"/>
<proteinExistence type="inferred from homology"/>
<evidence type="ECO:0000256" key="1">
    <source>
        <dbReference type="ARBA" id="ARBA00010502"/>
    </source>
</evidence>
<accession>A0A8T0HAB8</accession>
<organism evidence="3 4">
    <name type="scientific">Ceratodon purpureus</name>
    <name type="common">Fire moss</name>
    <name type="synonym">Dicranum purpureum</name>
    <dbReference type="NCBI Taxonomy" id="3225"/>
    <lineage>
        <taxon>Eukaryota</taxon>
        <taxon>Viridiplantae</taxon>
        <taxon>Streptophyta</taxon>
        <taxon>Embryophyta</taxon>
        <taxon>Bryophyta</taxon>
        <taxon>Bryophytina</taxon>
        <taxon>Bryopsida</taxon>
        <taxon>Dicranidae</taxon>
        <taxon>Pseudoditrichales</taxon>
        <taxon>Ditrichaceae</taxon>
        <taxon>Ceratodon</taxon>
    </lineage>
</organism>
<evidence type="ECO:0000256" key="2">
    <source>
        <dbReference type="SAM" id="MobiDB-lite"/>
    </source>
</evidence>
<protein>
    <submittedName>
        <fullName evidence="3">Uncharacterized protein</fullName>
    </submittedName>
</protein>
<dbReference type="EMBL" id="CM026428">
    <property type="protein sequence ID" value="KAG0567318.1"/>
    <property type="molecule type" value="Genomic_DNA"/>
</dbReference>
<dbReference type="PANTHER" id="PTHR33565:SF2">
    <property type="entry name" value="DORMANCY-ASSOCIATED PROTEIN 1"/>
    <property type="match status" value="1"/>
</dbReference>
<dbReference type="PANTHER" id="PTHR33565">
    <property type="entry name" value="DORMANCY-ASSOCIATED PROTEIN 1"/>
    <property type="match status" value="1"/>
</dbReference>
<sequence length="151" mass="16559">MASMLGKLWDDVAGGSPPEKGLKQLRKSNSGQYPDVPDDARRIMERRFGTGSHQTPAQSIAIKKPQRIGMLDVDSQAGTPSSLGSTPPASPSMASPSSYTQEKDNIWRSVFHPGQNKVMRKVGSDKFDKAQPNAPSVYDWLYSADSKSEYR</sequence>